<comment type="caution">
    <text evidence="1">The sequence shown here is derived from an EMBL/GenBank/DDBJ whole genome shotgun (WGS) entry which is preliminary data.</text>
</comment>
<name>A0ABS8TBU1_DATST</name>
<dbReference type="EMBL" id="JACEIK010001326">
    <property type="protein sequence ID" value="MCD7468385.1"/>
    <property type="molecule type" value="Genomic_DNA"/>
</dbReference>
<evidence type="ECO:0000313" key="1">
    <source>
        <dbReference type="EMBL" id="MCD7468385.1"/>
    </source>
</evidence>
<keyword evidence="2" id="KW-1185">Reference proteome</keyword>
<sequence length="93" mass="9815">ENSCFKHGISNVRCKSNSLSPEALWLDGEYDGLSAKRRTVVQTVKARFLGPGVMIDLTNHRASDGPSLPPSVRGFGLVVLFKGDGLGDGLSGG</sequence>
<reference evidence="1 2" key="1">
    <citation type="journal article" date="2021" name="BMC Genomics">
        <title>Datura genome reveals duplications of psychoactive alkaloid biosynthetic genes and high mutation rate following tissue culture.</title>
        <authorList>
            <person name="Rajewski A."/>
            <person name="Carter-House D."/>
            <person name="Stajich J."/>
            <person name="Litt A."/>
        </authorList>
    </citation>
    <scope>NUCLEOTIDE SEQUENCE [LARGE SCALE GENOMIC DNA]</scope>
    <source>
        <strain evidence="1">AR-01</strain>
    </source>
</reference>
<proteinExistence type="predicted"/>
<evidence type="ECO:0000313" key="2">
    <source>
        <dbReference type="Proteomes" id="UP000823775"/>
    </source>
</evidence>
<gene>
    <name evidence="1" type="ORF">HAX54_006480</name>
</gene>
<organism evidence="1 2">
    <name type="scientific">Datura stramonium</name>
    <name type="common">Jimsonweed</name>
    <name type="synonym">Common thornapple</name>
    <dbReference type="NCBI Taxonomy" id="4076"/>
    <lineage>
        <taxon>Eukaryota</taxon>
        <taxon>Viridiplantae</taxon>
        <taxon>Streptophyta</taxon>
        <taxon>Embryophyta</taxon>
        <taxon>Tracheophyta</taxon>
        <taxon>Spermatophyta</taxon>
        <taxon>Magnoliopsida</taxon>
        <taxon>eudicotyledons</taxon>
        <taxon>Gunneridae</taxon>
        <taxon>Pentapetalae</taxon>
        <taxon>asterids</taxon>
        <taxon>lamiids</taxon>
        <taxon>Solanales</taxon>
        <taxon>Solanaceae</taxon>
        <taxon>Solanoideae</taxon>
        <taxon>Datureae</taxon>
        <taxon>Datura</taxon>
    </lineage>
</organism>
<feature type="non-terminal residue" evidence="1">
    <location>
        <position position="1"/>
    </location>
</feature>
<dbReference type="Proteomes" id="UP000823775">
    <property type="component" value="Unassembled WGS sequence"/>
</dbReference>
<accession>A0ABS8TBU1</accession>
<protein>
    <submittedName>
        <fullName evidence="1">Uncharacterized protein</fullName>
    </submittedName>
</protein>